<dbReference type="InterPro" id="IPR006311">
    <property type="entry name" value="TAT_signal"/>
</dbReference>
<protein>
    <recommendedName>
        <fullName evidence="2">phospholipase C</fullName>
        <ecNumber evidence="2">3.1.4.3</ecNumber>
    </recommendedName>
</protein>
<dbReference type="InterPro" id="IPR007312">
    <property type="entry name" value="Phosphoesterase"/>
</dbReference>
<evidence type="ECO:0000259" key="4">
    <source>
        <dbReference type="Pfam" id="PF05506"/>
    </source>
</evidence>
<evidence type="ECO:0000313" key="6">
    <source>
        <dbReference type="Proteomes" id="UP000239590"/>
    </source>
</evidence>
<comment type="caution">
    <text evidence="5">The sequence shown here is derived from an EMBL/GenBank/DDBJ whole genome shotgun (WGS) entry which is preliminary data.</text>
</comment>
<dbReference type="RefSeq" id="WP_104715097.1">
    <property type="nucleotide sequence ID" value="NZ_PTRA01000004.1"/>
</dbReference>
<evidence type="ECO:0000313" key="5">
    <source>
        <dbReference type="EMBL" id="PQA55636.1"/>
    </source>
</evidence>
<gene>
    <name evidence="5" type="ORF">C5O19_19695</name>
</gene>
<dbReference type="NCBIfam" id="TIGR01409">
    <property type="entry name" value="TAT_signal_seq"/>
    <property type="match status" value="1"/>
</dbReference>
<dbReference type="OrthoDB" id="980947at2"/>
<dbReference type="Pfam" id="PF04185">
    <property type="entry name" value="Phosphoesterase"/>
    <property type="match status" value="2"/>
</dbReference>
<dbReference type="Pfam" id="PF05506">
    <property type="entry name" value="PLipase_C_C"/>
    <property type="match status" value="2"/>
</dbReference>
<comment type="similarity">
    <text evidence="1">Belongs to the bacterial phospholipase C family.</text>
</comment>
<sequence length="816" mass="92478">MDSRRDFLKKAALLSSAAGLAGLLPASIQKAFAIDPEAGTTFLDAEHVVILMQENRSFDHTYGTLQGVRGFNDPRAMEQPNHKKVWFQTNAKGETYAPFRLNIKDTKATWMSSLPHSWENQVDAFHGGRMDGWLEAKKSGHKDYADMPLTLGYYNREDLPFYYALADAFTVCDQNFCSSLTGTTPNRLYLWTGTLRDPRNPKAQANVRNENVDYEDEVSWKTFPERLEDEGISWKVYQNEISLSTGLEGEEDSWLANFTDNPLEWFSQFRVRFHPAYRTYIQKQVTVLPEKIKTLEESLRKLATSDPSYEKTKRTLNSYKKRLQTFQSDLKNYTPEAFAKLSAKEKNLHQRAYTTNVNDPDYHQLTTLSYEEAGQRRSVRVPKGDVLHQFRSDVKNKTLPTVSWVVAPENFSDHPSAPWYGAWYLSEMLDILTQDPEVWKKTIFILAYDENDGYFDHVPPFIPAHPDQPESGRTSAGIDTRLEFVTAEQEASRKEHGRTGPIGLGFRVPLVIASPWSRGGYVCSEVFDHTSVVQFLEKFVSHKRGKTLRETNISDWRRTVCGDLTSAFRPYAGEKMTLPTFVSRDPFVQSIHQAQFKPLPTGYKALSTEDLRQPATVLPQQEKGIRPSCALPYELYADVVPSKQGLQLVLSAKNELKGSTGAPFQVHEQSEGALKIRSYTVAAGDTLRDSFPTTAQLKIYGPNGFYREFSGGTIQVSCDYQRNRQKQYTGQLVLRIQNLNPTQDCPVSITDESYGNQAISKTLARAGQPGDRTELVIDLQKSHQWYDLSVKGSDSVYRYAGRVETGKAGYTDPLLG</sequence>
<evidence type="ECO:0000256" key="2">
    <source>
        <dbReference type="ARBA" id="ARBA00012018"/>
    </source>
</evidence>
<evidence type="ECO:0000256" key="1">
    <source>
        <dbReference type="ARBA" id="ARBA00009717"/>
    </source>
</evidence>
<dbReference type="InterPro" id="IPR017850">
    <property type="entry name" value="Alkaline_phosphatase_core_sf"/>
</dbReference>
<accession>A0A2S7II48</accession>
<dbReference type="EMBL" id="PTRA01000004">
    <property type="protein sequence ID" value="PQA55636.1"/>
    <property type="molecule type" value="Genomic_DNA"/>
</dbReference>
<dbReference type="Proteomes" id="UP000239590">
    <property type="component" value="Unassembled WGS sequence"/>
</dbReference>
<dbReference type="InterPro" id="IPR019546">
    <property type="entry name" value="TAT_signal_bac_arc"/>
</dbReference>
<name>A0A2S7II48_9BACT</name>
<proteinExistence type="inferred from homology"/>
<dbReference type="EC" id="3.1.4.3" evidence="2"/>
<organism evidence="5 6">
    <name type="scientific">Siphonobacter curvatus</name>
    <dbReference type="NCBI Taxonomy" id="2094562"/>
    <lineage>
        <taxon>Bacteria</taxon>
        <taxon>Pseudomonadati</taxon>
        <taxon>Bacteroidota</taxon>
        <taxon>Cytophagia</taxon>
        <taxon>Cytophagales</taxon>
        <taxon>Cytophagaceae</taxon>
        <taxon>Siphonobacter</taxon>
    </lineage>
</organism>
<feature type="domain" description="Bacterial phospholipase C C-terminal" evidence="4">
    <location>
        <begin position="627"/>
        <end position="711"/>
    </location>
</feature>
<dbReference type="Gene3D" id="3.40.720.10">
    <property type="entry name" value="Alkaline Phosphatase, subunit A"/>
    <property type="match status" value="2"/>
</dbReference>
<feature type="domain" description="Bacterial phospholipase C C-terminal" evidence="4">
    <location>
        <begin position="716"/>
        <end position="801"/>
    </location>
</feature>
<dbReference type="GO" id="GO:0016042">
    <property type="term" value="P:lipid catabolic process"/>
    <property type="evidence" value="ECO:0007669"/>
    <property type="project" value="InterPro"/>
</dbReference>
<dbReference type="InterPro" id="IPR017767">
    <property type="entry name" value="PC-PLC"/>
</dbReference>
<keyword evidence="6" id="KW-1185">Reference proteome</keyword>
<dbReference type="NCBIfam" id="TIGR03396">
    <property type="entry name" value="PC_PLC"/>
    <property type="match status" value="1"/>
</dbReference>
<dbReference type="PANTHER" id="PTHR31956:SF1">
    <property type="entry name" value="NON-SPECIFIC PHOSPHOLIPASE C1"/>
    <property type="match status" value="1"/>
</dbReference>
<dbReference type="GO" id="GO:0034480">
    <property type="term" value="F:phosphatidylcholine phospholipase C activity"/>
    <property type="evidence" value="ECO:0007669"/>
    <property type="project" value="UniProtKB-EC"/>
</dbReference>
<evidence type="ECO:0000256" key="3">
    <source>
        <dbReference type="ARBA" id="ARBA00022801"/>
    </source>
</evidence>
<keyword evidence="3" id="KW-0378">Hydrolase</keyword>
<reference evidence="6" key="1">
    <citation type="submission" date="2018-02" db="EMBL/GenBank/DDBJ databases">
        <title>Genome sequencing of Solimonas sp. HR-BB.</title>
        <authorList>
            <person name="Lee Y."/>
            <person name="Jeon C.O."/>
        </authorList>
    </citation>
    <scope>NUCLEOTIDE SEQUENCE [LARGE SCALE GENOMIC DNA]</scope>
    <source>
        <strain evidence="6">HR-U</strain>
    </source>
</reference>
<dbReference type="PANTHER" id="PTHR31956">
    <property type="entry name" value="NON-SPECIFIC PHOSPHOLIPASE C4-RELATED"/>
    <property type="match status" value="1"/>
</dbReference>
<dbReference type="PROSITE" id="PS51318">
    <property type="entry name" value="TAT"/>
    <property type="match status" value="1"/>
</dbReference>
<dbReference type="AlphaFoldDB" id="A0A2S7II48"/>
<dbReference type="InterPro" id="IPR008475">
    <property type="entry name" value="PLipase_C_C"/>
</dbReference>